<dbReference type="InterPro" id="IPR005225">
    <property type="entry name" value="Small_GTP-bd"/>
</dbReference>
<keyword evidence="5 7" id="KW-0630">Potassium</keyword>
<keyword evidence="4 7" id="KW-0460">Magnesium</keyword>
<dbReference type="GO" id="GO:0030488">
    <property type="term" value="P:tRNA methylation"/>
    <property type="evidence" value="ECO:0007669"/>
    <property type="project" value="TreeGrafter"/>
</dbReference>
<dbReference type="GO" id="GO:0005829">
    <property type="term" value="C:cytosol"/>
    <property type="evidence" value="ECO:0007669"/>
    <property type="project" value="TreeGrafter"/>
</dbReference>
<evidence type="ECO:0000256" key="6">
    <source>
        <dbReference type="ARBA" id="ARBA00023134"/>
    </source>
</evidence>
<dbReference type="AlphaFoldDB" id="R6TWW6"/>
<feature type="binding site" evidence="7">
    <location>
        <position position="458"/>
    </location>
    <ligand>
        <name>(6S)-5-formyl-5,6,7,8-tetrahydrofolate</name>
        <dbReference type="ChEBI" id="CHEBI:57457"/>
    </ligand>
</feature>
<comment type="similarity">
    <text evidence="1 7 8">Belongs to the TRAFAC class TrmE-Era-EngA-EngB-Septin-like GTPase superfamily. TrmE GTPase family.</text>
</comment>
<evidence type="ECO:0000313" key="11">
    <source>
        <dbReference type="EMBL" id="MCI5755952.1"/>
    </source>
</evidence>
<dbReference type="HAMAP" id="MF_00379">
    <property type="entry name" value="GTPase_MnmE"/>
    <property type="match status" value="1"/>
</dbReference>
<feature type="binding site" evidence="7">
    <location>
        <position position="255"/>
    </location>
    <ligand>
        <name>K(+)</name>
        <dbReference type="ChEBI" id="CHEBI:29103"/>
    </ligand>
</feature>
<feature type="binding site" evidence="7">
    <location>
        <position position="231"/>
    </location>
    <ligand>
        <name>K(+)</name>
        <dbReference type="ChEBI" id="CHEBI:29103"/>
    </ligand>
</feature>
<dbReference type="Gene3D" id="1.20.120.430">
    <property type="entry name" value="tRNA modification GTPase MnmE domain 2"/>
    <property type="match status" value="1"/>
</dbReference>
<dbReference type="Pfam" id="PF10396">
    <property type="entry name" value="TrmE_N"/>
    <property type="match status" value="1"/>
</dbReference>
<accession>R6TWW6</accession>
<feature type="binding site" evidence="7">
    <location>
        <begin position="231"/>
        <end position="236"/>
    </location>
    <ligand>
        <name>GTP</name>
        <dbReference type="ChEBI" id="CHEBI:37565"/>
    </ligand>
</feature>
<proteinExistence type="inferred from homology"/>
<evidence type="ECO:0000256" key="8">
    <source>
        <dbReference type="RuleBase" id="RU003313"/>
    </source>
</evidence>
<feature type="binding site" evidence="7">
    <location>
        <position position="86"/>
    </location>
    <ligand>
        <name>(6S)-5-formyl-5,6,7,8-tetrahydrofolate</name>
        <dbReference type="ChEBI" id="CHEBI:57457"/>
    </ligand>
</feature>
<dbReference type="Gene3D" id="3.40.50.300">
    <property type="entry name" value="P-loop containing nucleotide triphosphate hydrolases"/>
    <property type="match status" value="1"/>
</dbReference>
<dbReference type="InterPro" id="IPR018948">
    <property type="entry name" value="GTP-bd_TrmE_N"/>
</dbReference>
<dbReference type="EC" id="3.6.-.-" evidence="7"/>
<evidence type="ECO:0000313" key="12">
    <source>
        <dbReference type="Proteomes" id="UP000017938"/>
    </source>
</evidence>
<dbReference type="InterPro" id="IPR027417">
    <property type="entry name" value="P-loop_NTPase"/>
</dbReference>
<feature type="binding site" evidence="7">
    <location>
        <begin position="250"/>
        <end position="256"/>
    </location>
    <ligand>
        <name>GTP</name>
        <dbReference type="ChEBI" id="CHEBI:37565"/>
    </ligand>
</feature>
<dbReference type="EMBL" id="CBFW010000210">
    <property type="protein sequence ID" value="CDC74329.1"/>
    <property type="molecule type" value="Genomic_DNA"/>
</dbReference>
<keyword evidence="7" id="KW-0963">Cytoplasm</keyword>
<dbReference type="EMBL" id="JALEMU010000103">
    <property type="protein sequence ID" value="MCI5755952.1"/>
    <property type="molecule type" value="Genomic_DNA"/>
</dbReference>
<dbReference type="InterPro" id="IPR027368">
    <property type="entry name" value="MnmE_dom2"/>
</dbReference>
<dbReference type="PROSITE" id="PS51709">
    <property type="entry name" value="G_TRME"/>
    <property type="match status" value="1"/>
</dbReference>
<evidence type="ECO:0000256" key="1">
    <source>
        <dbReference type="ARBA" id="ARBA00011043"/>
    </source>
</evidence>
<feature type="binding site" evidence="7">
    <location>
        <position position="256"/>
    </location>
    <ligand>
        <name>Mg(2+)</name>
        <dbReference type="ChEBI" id="CHEBI:18420"/>
    </ligand>
</feature>
<dbReference type="SUPFAM" id="SSF52540">
    <property type="entry name" value="P-loop containing nucleoside triphosphate hydrolases"/>
    <property type="match status" value="1"/>
</dbReference>
<keyword evidence="2 7" id="KW-0819">tRNA processing</keyword>
<organism evidence="10 12">
    <name type="scientific">Candidatus Colimorpha enterica</name>
    <dbReference type="NCBI Taxonomy" id="3083063"/>
    <lineage>
        <taxon>Bacteria</taxon>
        <taxon>Pseudomonadati</taxon>
        <taxon>Bacteroidota</taxon>
        <taxon>Bacteroidia</taxon>
        <taxon>Bacteroidales</taxon>
        <taxon>Candidatus Colimorpha</taxon>
    </lineage>
</organism>
<feature type="binding site" evidence="7">
    <location>
        <position position="250"/>
    </location>
    <ligand>
        <name>K(+)</name>
        <dbReference type="ChEBI" id="CHEBI:29103"/>
    </ligand>
</feature>
<dbReference type="PANTHER" id="PTHR42714:SF2">
    <property type="entry name" value="TRNA MODIFICATION GTPASE GTPBP3, MITOCHONDRIAL"/>
    <property type="match status" value="1"/>
</dbReference>
<sequence length="458" mass="48543">MEHGDTVAAISTPYGRGGIAVIRISGSEAAECASRFFVPFSGKRLSDYPGNRTVYGAIYHNGVRIDDGIAAVFRAPHSFTGEDTVEISCHGGIVLAQTVLESAIASGCRCAGAGEFTKRAFLNGKIGLSQAEAVMGLIDAASLESIKLSSAQSRGVLAAEISRLREKLTGIIASVYAYIDYPDEDLTDMTPDELLSGISGLRREAEKLLSTYRTGKAVCEGIVTAIVGKPNTGKSSVLNRILGKDRAIVTPVAGTTRDTVEETVCVGRVTLRLCDTAGIRDTDDEVERIGVKRSKELLDSAGLVLAVFDLSSPPDDGDREMISLLSHSRAEVIPVFNKSDLPHPENAPELPEGWEPVCVSAVTGEGFDVLYSRISSLFVSESIDYDTTPVISNARQNAALSAACEHIRSAECALASGFTQDVAGLDLELALGKLGELDGRAVTGEITDCIFSRFCVGK</sequence>
<reference evidence="10" key="1">
    <citation type="submission" date="2012-11" db="EMBL/GenBank/DDBJ databases">
        <title>Dependencies among metagenomic species, viruses, plasmids and units of genetic variation.</title>
        <authorList>
            <person name="Nielsen H.B."/>
            <person name="Almeida M."/>
            <person name="Juncker A.S."/>
            <person name="Rasmussen S."/>
            <person name="Li J."/>
            <person name="Sunagawa S."/>
            <person name="Plichta D."/>
            <person name="Gautier L."/>
            <person name="Le Chatelier E."/>
            <person name="Peletier E."/>
            <person name="Bonde I."/>
            <person name="Nielsen T."/>
            <person name="Manichanh C."/>
            <person name="Arumugam M."/>
            <person name="Batto J."/>
            <person name="Santos M.B.Q.D."/>
            <person name="Blom N."/>
            <person name="Borruel N."/>
            <person name="Burgdorf K.S."/>
            <person name="Boumezbeur F."/>
            <person name="Casellas F."/>
            <person name="Dore J."/>
            <person name="Guarner F."/>
            <person name="Hansen T."/>
            <person name="Hildebrand F."/>
            <person name="Kaas R.S."/>
            <person name="Kennedy S."/>
            <person name="Kristiansen K."/>
            <person name="Kultima J.R."/>
            <person name="Leonard P."/>
            <person name="Levenez F."/>
            <person name="Lund O."/>
            <person name="Moumen B."/>
            <person name="Le Paslier D."/>
            <person name="Pons N."/>
            <person name="Pedersen O."/>
            <person name="Prifti E."/>
            <person name="Qin J."/>
            <person name="Raes J."/>
            <person name="Tap J."/>
            <person name="Tims S."/>
            <person name="Ussery D.W."/>
            <person name="Yamada T."/>
            <person name="MetaHit consortium"/>
            <person name="Renault P."/>
            <person name="Sicheritz-Ponten T."/>
            <person name="Bork P."/>
            <person name="Wang J."/>
            <person name="Brunak S."/>
            <person name="Ehrlich S.D."/>
        </authorList>
    </citation>
    <scope>NUCLEOTIDE SEQUENCE [LARGE SCALE GENOMIC DNA]</scope>
</reference>
<feature type="domain" description="TrmE-type G" evidence="9">
    <location>
        <begin position="221"/>
        <end position="379"/>
    </location>
</feature>
<dbReference type="PANTHER" id="PTHR42714">
    <property type="entry name" value="TRNA MODIFICATION GTPASE GTPBP3"/>
    <property type="match status" value="1"/>
</dbReference>
<protein>
    <recommendedName>
        <fullName evidence="7">tRNA modification GTPase MnmE</fullName>
        <ecNumber evidence="7">3.6.-.-</ecNumber>
    </recommendedName>
</protein>
<comment type="caution">
    <text evidence="10">The sequence shown here is derived from an EMBL/GenBank/DDBJ whole genome shotgun (WGS) entry which is preliminary data.</text>
</comment>
<evidence type="ECO:0000256" key="7">
    <source>
        <dbReference type="HAMAP-Rule" id="MF_00379"/>
    </source>
</evidence>
<feature type="binding site" evidence="7">
    <location>
        <position position="23"/>
    </location>
    <ligand>
        <name>(6S)-5-formyl-5,6,7,8-tetrahydrofolate</name>
        <dbReference type="ChEBI" id="CHEBI:57457"/>
    </ligand>
</feature>
<keyword evidence="6 7" id="KW-0342">GTP-binding</keyword>
<evidence type="ECO:0000256" key="3">
    <source>
        <dbReference type="ARBA" id="ARBA00022741"/>
    </source>
</evidence>
<feature type="binding site" evidence="7">
    <location>
        <begin position="275"/>
        <end position="278"/>
    </location>
    <ligand>
        <name>GTP</name>
        <dbReference type="ChEBI" id="CHEBI:37565"/>
    </ligand>
</feature>
<dbReference type="InterPro" id="IPR027266">
    <property type="entry name" value="TrmE/GcvT-like"/>
</dbReference>
<dbReference type="InterPro" id="IPR006073">
    <property type="entry name" value="GTP-bd"/>
</dbReference>
<comment type="subcellular location">
    <subcellularLocation>
        <location evidence="7">Cytoplasm</location>
    </subcellularLocation>
</comment>
<evidence type="ECO:0000256" key="5">
    <source>
        <dbReference type="ARBA" id="ARBA00022958"/>
    </source>
</evidence>
<dbReference type="Pfam" id="PF01926">
    <property type="entry name" value="MMR_HSR1"/>
    <property type="match status" value="1"/>
</dbReference>
<name>R6TWW6_9BACT</name>
<keyword evidence="7" id="KW-0378">Hydrolase</keyword>
<gene>
    <name evidence="7 11" type="primary">mnmE</name>
    <name evidence="7" type="synonym">trmE</name>
    <name evidence="10" type="ORF">BN580_01475</name>
    <name evidence="11" type="ORF">MR241_06630</name>
</gene>
<reference evidence="11 13" key="2">
    <citation type="submission" date="2022-03" db="EMBL/GenBank/DDBJ databases">
        <title>Metagenome-assembled genomes from swine fecal metagenomes.</title>
        <authorList>
            <person name="Holman D.B."/>
            <person name="Kommadath A."/>
        </authorList>
    </citation>
    <scope>NUCLEOTIDE SEQUENCE [LARGE SCALE GENOMIC DNA]</scope>
    <source>
        <strain evidence="11">SUG147</strain>
    </source>
</reference>
<comment type="caution">
    <text evidence="7">Lacks conserved residue(s) required for the propagation of feature annotation.</text>
</comment>
<feature type="binding site" evidence="7">
    <location>
        <position position="125"/>
    </location>
    <ligand>
        <name>(6S)-5-formyl-5,6,7,8-tetrahydrofolate</name>
        <dbReference type="ChEBI" id="CHEBI:57457"/>
    </ligand>
</feature>
<feature type="binding site" evidence="7">
    <location>
        <position position="235"/>
    </location>
    <ligand>
        <name>Mg(2+)</name>
        <dbReference type="ChEBI" id="CHEBI:18420"/>
    </ligand>
</feature>
<dbReference type="Gene3D" id="3.30.1360.120">
    <property type="entry name" value="Probable tRNA modification gtpase trme, domain 1"/>
    <property type="match status" value="1"/>
</dbReference>
<dbReference type="Proteomes" id="UP001139365">
    <property type="component" value="Unassembled WGS sequence"/>
</dbReference>
<dbReference type="GO" id="GO:0005525">
    <property type="term" value="F:GTP binding"/>
    <property type="evidence" value="ECO:0007669"/>
    <property type="project" value="UniProtKB-UniRule"/>
</dbReference>
<keyword evidence="7" id="KW-0479">Metal-binding</keyword>
<dbReference type="Pfam" id="PF12631">
    <property type="entry name" value="MnmE_helical"/>
    <property type="match status" value="1"/>
</dbReference>
<evidence type="ECO:0000256" key="2">
    <source>
        <dbReference type="ARBA" id="ARBA00022694"/>
    </source>
</evidence>
<dbReference type="GO" id="GO:0003924">
    <property type="term" value="F:GTPase activity"/>
    <property type="evidence" value="ECO:0007669"/>
    <property type="project" value="UniProtKB-UniRule"/>
</dbReference>
<evidence type="ECO:0000313" key="10">
    <source>
        <dbReference type="EMBL" id="CDC74329.1"/>
    </source>
</evidence>
<dbReference type="InterPro" id="IPR025867">
    <property type="entry name" value="MnmE_helical"/>
</dbReference>
<evidence type="ECO:0000256" key="4">
    <source>
        <dbReference type="ARBA" id="ARBA00022842"/>
    </source>
</evidence>
<dbReference type="CDD" id="cd14858">
    <property type="entry name" value="TrmE_N"/>
    <property type="match status" value="1"/>
</dbReference>
<feature type="binding site" evidence="7">
    <location>
        <position position="252"/>
    </location>
    <ligand>
        <name>K(+)</name>
        <dbReference type="ChEBI" id="CHEBI:29103"/>
    </ligand>
</feature>
<dbReference type="Proteomes" id="UP000017938">
    <property type="component" value="Unassembled WGS sequence"/>
</dbReference>
<dbReference type="GO" id="GO:0002098">
    <property type="term" value="P:tRNA wobble uridine modification"/>
    <property type="evidence" value="ECO:0007669"/>
    <property type="project" value="TreeGrafter"/>
</dbReference>
<dbReference type="GO" id="GO:0046872">
    <property type="term" value="F:metal ion binding"/>
    <property type="evidence" value="ECO:0007669"/>
    <property type="project" value="UniProtKB-KW"/>
</dbReference>
<dbReference type="NCBIfam" id="TIGR00231">
    <property type="entry name" value="small_GTP"/>
    <property type="match status" value="1"/>
</dbReference>
<dbReference type="InterPro" id="IPR031168">
    <property type="entry name" value="G_TrmE"/>
</dbReference>
<comment type="cofactor">
    <cofactor evidence="7">
        <name>K(+)</name>
        <dbReference type="ChEBI" id="CHEBI:29103"/>
    </cofactor>
    <text evidence="7">Binds 1 potassium ion per subunit.</text>
</comment>
<comment type="subunit">
    <text evidence="7">Homodimer. Heterotetramer of two MnmE and two MnmG subunits.</text>
</comment>
<dbReference type="InterPro" id="IPR004520">
    <property type="entry name" value="GTPase_MnmE"/>
</dbReference>
<keyword evidence="3 7" id="KW-0547">Nucleotide-binding</keyword>
<dbReference type="STRING" id="1263015.BN580_01475"/>
<dbReference type="NCBIfam" id="TIGR00450">
    <property type="entry name" value="mnmE_trmE_thdF"/>
    <property type="match status" value="1"/>
</dbReference>
<comment type="function">
    <text evidence="7">Exhibits a very high intrinsic GTPase hydrolysis rate. Involved in the addition of a carboxymethylaminomethyl (cmnm) group at the wobble position (U34) of certain tRNAs, forming tRNA-cmnm(5)s(2)U34.</text>
</comment>
<evidence type="ECO:0000313" key="13">
    <source>
        <dbReference type="Proteomes" id="UP001139365"/>
    </source>
</evidence>
<dbReference type="CDD" id="cd04164">
    <property type="entry name" value="trmE"/>
    <property type="match status" value="1"/>
</dbReference>
<evidence type="ECO:0000259" key="9">
    <source>
        <dbReference type="PROSITE" id="PS51709"/>
    </source>
</evidence>